<accession>A0A1Z5J5Z3</accession>
<keyword evidence="2" id="KW-1185">Reference proteome</keyword>
<gene>
    <name evidence="1" type="ORF">FisN_6Lh209</name>
</gene>
<sequence>MLRSIKRSDRPRKKRKYRTSLLLILGSALLPAAVWNVSYQFQFTETPPLPSPCSSAHAAVIGLAAGYDLTVLRRFVGSLRQTGYCGHIILGVAPDVTDAVLEYLQQQHVTIHRLQWTPCDYHYNVETIVCAQPYASLKVRWGRFPLARDWLRGCPECTGPVLVTDVRDVVFQRDPFDGLVIEALQLFAEHPYQTTLHKLVKKPIRRCKHRKLKEPMLCSGTTVGTREAILTYLEVMYQELLVWASQEDCRLINREGGDQAVHNYIYYTGKLPSSTQVIPFRSSGVVNTVAVWGKLLEEQLRNNNETIQWDEMWKYNVTDRQGYFLESDGSRSRTVHQFDRFHWAGYNVWLQEHLGRDLDERY</sequence>
<dbReference type="AlphaFoldDB" id="A0A1Z5J5Z3"/>
<dbReference type="Proteomes" id="UP000198406">
    <property type="component" value="Unassembled WGS sequence"/>
</dbReference>
<dbReference type="EMBL" id="BDSP01000007">
    <property type="protein sequence ID" value="GAX09417.1"/>
    <property type="molecule type" value="Genomic_DNA"/>
</dbReference>
<name>A0A1Z5J5Z3_FISSO</name>
<evidence type="ECO:0000313" key="2">
    <source>
        <dbReference type="Proteomes" id="UP000198406"/>
    </source>
</evidence>
<reference evidence="1 2" key="1">
    <citation type="journal article" date="2015" name="Plant Cell">
        <title>Oil accumulation by the oleaginous diatom Fistulifera solaris as revealed by the genome and transcriptome.</title>
        <authorList>
            <person name="Tanaka T."/>
            <person name="Maeda Y."/>
            <person name="Veluchamy A."/>
            <person name="Tanaka M."/>
            <person name="Abida H."/>
            <person name="Marechal E."/>
            <person name="Bowler C."/>
            <person name="Muto M."/>
            <person name="Sunaga Y."/>
            <person name="Tanaka M."/>
            <person name="Yoshino T."/>
            <person name="Taniguchi T."/>
            <person name="Fukuda Y."/>
            <person name="Nemoto M."/>
            <person name="Matsumoto M."/>
            <person name="Wong P.S."/>
            <person name="Aburatani S."/>
            <person name="Fujibuchi W."/>
        </authorList>
    </citation>
    <scope>NUCLEOTIDE SEQUENCE [LARGE SCALE GENOMIC DNA]</scope>
    <source>
        <strain evidence="1 2">JPCC DA0580</strain>
    </source>
</reference>
<dbReference type="OrthoDB" id="40970at2759"/>
<comment type="caution">
    <text evidence="1">The sequence shown here is derived from an EMBL/GenBank/DDBJ whole genome shotgun (WGS) entry which is preliminary data.</text>
</comment>
<dbReference type="InParanoid" id="A0A1Z5J5Z3"/>
<proteinExistence type="predicted"/>
<protein>
    <submittedName>
        <fullName evidence="1">Uncharacterized protein</fullName>
    </submittedName>
</protein>
<organism evidence="1 2">
    <name type="scientific">Fistulifera solaris</name>
    <name type="common">Oleaginous diatom</name>
    <dbReference type="NCBI Taxonomy" id="1519565"/>
    <lineage>
        <taxon>Eukaryota</taxon>
        <taxon>Sar</taxon>
        <taxon>Stramenopiles</taxon>
        <taxon>Ochrophyta</taxon>
        <taxon>Bacillariophyta</taxon>
        <taxon>Bacillariophyceae</taxon>
        <taxon>Bacillariophycidae</taxon>
        <taxon>Naviculales</taxon>
        <taxon>Naviculaceae</taxon>
        <taxon>Fistulifera</taxon>
    </lineage>
</organism>
<evidence type="ECO:0000313" key="1">
    <source>
        <dbReference type="EMBL" id="GAX09417.1"/>
    </source>
</evidence>